<dbReference type="GO" id="GO:0045048">
    <property type="term" value="P:protein insertion into ER membrane"/>
    <property type="evidence" value="ECO:0007669"/>
    <property type="project" value="InterPro"/>
</dbReference>
<comment type="subcellular location">
    <subcellularLocation>
        <location evidence="1">Cytoplasm</location>
        <location evidence="1">Cytosol</location>
    </subcellularLocation>
</comment>
<name>A0A8K0GP36_IGNLU</name>
<proteinExistence type="inferred from homology"/>
<dbReference type="PANTHER" id="PTHR12875:SF0">
    <property type="entry name" value="GOLGI TO ER TRAFFIC PROTEIN 4 HOMOLOG"/>
    <property type="match status" value="1"/>
</dbReference>
<keyword evidence="3" id="KW-0813">Transport</keyword>
<dbReference type="InterPro" id="IPR007317">
    <property type="entry name" value="GET4"/>
</dbReference>
<comment type="similarity">
    <text evidence="2">Belongs to the GET4 family.</text>
</comment>
<dbReference type="InterPro" id="IPR011990">
    <property type="entry name" value="TPR-like_helical_dom_sf"/>
</dbReference>
<dbReference type="FunFam" id="1.25.40.10:FF:000060">
    <property type="entry name" value="Golgi to ER traffic protein 4 homolog"/>
    <property type="match status" value="1"/>
</dbReference>
<reference evidence="5" key="1">
    <citation type="submission" date="2019-08" db="EMBL/GenBank/DDBJ databases">
        <title>The genome of the North American firefly Photinus pyralis.</title>
        <authorList>
            <consortium name="Photinus pyralis genome working group"/>
            <person name="Fallon T.R."/>
            <person name="Sander Lower S.E."/>
            <person name="Weng J.-K."/>
        </authorList>
    </citation>
    <scope>NUCLEOTIDE SEQUENCE</scope>
    <source>
        <strain evidence="5">TRF0915ILg1</strain>
        <tissue evidence="5">Whole body</tissue>
    </source>
</reference>
<dbReference type="OrthoDB" id="10252405at2759"/>
<dbReference type="GO" id="GO:0071818">
    <property type="term" value="C:BAT3 complex"/>
    <property type="evidence" value="ECO:0007669"/>
    <property type="project" value="TreeGrafter"/>
</dbReference>
<evidence type="ECO:0000313" key="6">
    <source>
        <dbReference type="Proteomes" id="UP000801492"/>
    </source>
</evidence>
<protein>
    <recommendedName>
        <fullName evidence="7">Golgi to ER traffic protein 4 homolog</fullName>
    </recommendedName>
</protein>
<evidence type="ECO:0000313" key="5">
    <source>
        <dbReference type="EMBL" id="KAF2904618.1"/>
    </source>
</evidence>
<keyword evidence="4" id="KW-0963">Cytoplasm</keyword>
<evidence type="ECO:0000256" key="3">
    <source>
        <dbReference type="ARBA" id="ARBA00022448"/>
    </source>
</evidence>
<evidence type="ECO:0000256" key="2">
    <source>
        <dbReference type="ARBA" id="ARBA00005351"/>
    </source>
</evidence>
<dbReference type="SUPFAM" id="SSF48452">
    <property type="entry name" value="TPR-like"/>
    <property type="match status" value="1"/>
</dbReference>
<dbReference type="Pfam" id="PF04190">
    <property type="entry name" value="GET4"/>
    <property type="match status" value="1"/>
</dbReference>
<sequence length="370" mass="42853">MLFFSHFTRVCLSMRQSTPFCRESDVANITHLTVKITTYLKLKLFFVDMAAQNVRGVSRVLEKLENSIKDGNYYEAHQMYRTIYFRYLSQKKYTELLDMLYKGALLFLEHDQQISGADLAILLVEVLVKSESTNYTEWTPKLCKIFAKISTNYPERETFITNAIRWSAKGGAQGHPFLHQGIAQVYWNEKNYVHARHHYLYSKDGQGCAKLLIEFQTTQGYSSEEDLFITQVVLQYLCLRNQATASQTFNNYTKEHPRIRKSGPPYLLPLLNFIWFLLQAIESRKLSTFTVLCEQYEPSIKRDPCYIQYLDKIGQIFFGVKPPPQQQRGGFFGNFLHSFLSGLDDDSDDDSTVQASTSSVRVLEDNTELD</sequence>
<dbReference type="EMBL" id="VTPC01000725">
    <property type="protein sequence ID" value="KAF2904618.1"/>
    <property type="molecule type" value="Genomic_DNA"/>
</dbReference>
<dbReference type="Proteomes" id="UP000801492">
    <property type="component" value="Unassembled WGS sequence"/>
</dbReference>
<comment type="caution">
    <text evidence="5">The sequence shown here is derived from an EMBL/GenBank/DDBJ whole genome shotgun (WGS) entry which is preliminary data.</text>
</comment>
<gene>
    <name evidence="5" type="ORF">ILUMI_01556</name>
</gene>
<evidence type="ECO:0000256" key="4">
    <source>
        <dbReference type="ARBA" id="ARBA00022490"/>
    </source>
</evidence>
<keyword evidence="6" id="KW-1185">Reference proteome</keyword>
<organism evidence="5 6">
    <name type="scientific">Ignelater luminosus</name>
    <name type="common">Cucubano</name>
    <name type="synonym">Pyrophorus luminosus</name>
    <dbReference type="NCBI Taxonomy" id="2038154"/>
    <lineage>
        <taxon>Eukaryota</taxon>
        <taxon>Metazoa</taxon>
        <taxon>Ecdysozoa</taxon>
        <taxon>Arthropoda</taxon>
        <taxon>Hexapoda</taxon>
        <taxon>Insecta</taxon>
        <taxon>Pterygota</taxon>
        <taxon>Neoptera</taxon>
        <taxon>Endopterygota</taxon>
        <taxon>Coleoptera</taxon>
        <taxon>Polyphaga</taxon>
        <taxon>Elateriformia</taxon>
        <taxon>Elateroidea</taxon>
        <taxon>Elateridae</taxon>
        <taxon>Agrypninae</taxon>
        <taxon>Pyrophorini</taxon>
        <taxon>Ignelater</taxon>
    </lineage>
</organism>
<dbReference type="AlphaFoldDB" id="A0A8K0GP36"/>
<dbReference type="Gene3D" id="1.25.40.10">
    <property type="entry name" value="Tetratricopeptide repeat domain"/>
    <property type="match status" value="1"/>
</dbReference>
<evidence type="ECO:0008006" key="7">
    <source>
        <dbReference type="Google" id="ProtNLM"/>
    </source>
</evidence>
<dbReference type="PANTHER" id="PTHR12875">
    <property type="entry name" value="GOLGI TO ER TRAFFIC PROTEIN 4 HOMOLOG"/>
    <property type="match status" value="1"/>
</dbReference>
<accession>A0A8K0GP36</accession>
<evidence type="ECO:0000256" key="1">
    <source>
        <dbReference type="ARBA" id="ARBA00004514"/>
    </source>
</evidence>